<dbReference type="InterPro" id="IPR042184">
    <property type="entry name" value="YqeY/Aim41_N"/>
</dbReference>
<dbReference type="InterPro" id="IPR023168">
    <property type="entry name" value="GatB_Yqey_C_2"/>
</dbReference>
<dbReference type="AlphaFoldDB" id="S9R1V0"/>
<reference evidence="1 2" key="1">
    <citation type="journal article" date="2013" name="Stand. Genomic Sci.">
        <title>Genome sequence of the reddish-pigmented Rubellimicrobium thermophilum type strain (DSM 16684(T)), a member of the Roseobacter clade.</title>
        <authorList>
            <person name="Fiebig A."/>
            <person name="Riedel T."/>
            <person name="Gronow S."/>
            <person name="Petersen J."/>
            <person name="Klenk H.P."/>
            <person name="Goker M."/>
        </authorList>
    </citation>
    <scope>NUCLEOTIDE SEQUENCE [LARGE SCALE GENOMIC DNA]</scope>
    <source>
        <strain evidence="1 2">DSM 16684</strain>
    </source>
</reference>
<dbReference type="STRING" id="1123069.ruthe_00316"/>
<dbReference type="HOGENOM" id="CLU_079430_2_2_5"/>
<dbReference type="RefSeq" id="WP_021096428.1">
    <property type="nucleotide sequence ID" value="NZ_KE557320.1"/>
</dbReference>
<dbReference type="GO" id="GO:0016884">
    <property type="term" value="F:carbon-nitrogen ligase activity, with glutamine as amido-N-donor"/>
    <property type="evidence" value="ECO:0007669"/>
    <property type="project" value="InterPro"/>
</dbReference>
<sequence>MDLRTRIGEALKEAMRSKDALRVGVLRMAGAAIKDRDIAARGEGQPSPVPEDGVIAVLAKMVRQRQESARAYDEAGRADLAERERAEAAVLEAFLPRALSEAETEAAVEAAIAETGATAVKDMGRVMAALKARHAGAIDMGRAGALVKARLSA</sequence>
<gene>
    <name evidence="1" type="ORF">ruthe_00316</name>
</gene>
<evidence type="ECO:0000313" key="1">
    <source>
        <dbReference type="EMBL" id="EPX87611.1"/>
    </source>
</evidence>
<dbReference type="PANTHER" id="PTHR28055">
    <property type="entry name" value="ALTERED INHERITANCE OF MITOCHONDRIA PROTEIN 41, MITOCHONDRIAL"/>
    <property type="match status" value="1"/>
</dbReference>
<name>S9R1V0_9RHOB</name>
<evidence type="ECO:0008006" key="3">
    <source>
        <dbReference type="Google" id="ProtNLM"/>
    </source>
</evidence>
<keyword evidence="2" id="KW-1185">Reference proteome</keyword>
<dbReference type="OrthoDB" id="9788127at2"/>
<dbReference type="InterPro" id="IPR019004">
    <property type="entry name" value="YqeY/Aim41"/>
</dbReference>
<dbReference type="PATRIC" id="fig|1123069.3.peg.279"/>
<protein>
    <recommendedName>
        <fullName evidence="3">GatB/YqeY domain-containing protein</fullName>
    </recommendedName>
</protein>
<dbReference type="Pfam" id="PF09424">
    <property type="entry name" value="YqeY"/>
    <property type="match status" value="1"/>
</dbReference>
<organism evidence="1 2">
    <name type="scientific">Rubellimicrobium thermophilum DSM 16684</name>
    <dbReference type="NCBI Taxonomy" id="1123069"/>
    <lineage>
        <taxon>Bacteria</taxon>
        <taxon>Pseudomonadati</taxon>
        <taxon>Pseudomonadota</taxon>
        <taxon>Alphaproteobacteria</taxon>
        <taxon>Rhodobacterales</taxon>
        <taxon>Roseobacteraceae</taxon>
        <taxon>Rubellimicrobium</taxon>
    </lineage>
</organism>
<dbReference type="Proteomes" id="UP000015346">
    <property type="component" value="Unassembled WGS sequence"/>
</dbReference>
<dbReference type="PANTHER" id="PTHR28055:SF1">
    <property type="entry name" value="ALTERED INHERITANCE OF MITOCHONDRIA PROTEIN 41, MITOCHONDRIAL"/>
    <property type="match status" value="1"/>
</dbReference>
<dbReference type="Gene3D" id="1.10.10.410">
    <property type="match status" value="1"/>
</dbReference>
<comment type="caution">
    <text evidence="1">The sequence shown here is derived from an EMBL/GenBank/DDBJ whole genome shotgun (WGS) entry which is preliminary data.</text>
</comment>
<dbReference type="InterPro" id="IPR003789">
    <property type="entry name" value="Asn/Gln_tRNA_amidoTrase-B-like"/>
</dbReference>
<proteinExistence type="predicted"/>
<accession>S9R1V0</accession>
<dbReference type="EMBL" id="AOLV01000005">
    <property type="protein sequence ID" value="EPX87611.1"/>
    <property type="molecule type" value="Genomic_DNA"/>
</dbReference>
<dbReference type="SUPFAM" id="SSF89095">
    <property type="entry name" value="GatB/YqeY motif"/>
    <property type="match status" value="1"/>
</dbReference>
<evidence type="ECO:0000313" key="2">
    <source>
        <dbReference type="Proteomes" id="UP000015346"/>
    </source>
</evidence>
<dbReference type="Gene3D" id="1.10.1510.10">
    <property type="entry name" value="Uncharacterised protein YqeY/AIM41 PF09424, N-terminal domain"/>
    <property type="match status" value="1"/>
</dbReference>